<dbReference type="Proteomes" id="UP000010556">
    <property type="component" value="Unassembled WGS sequence"/>
</dbReference>
<accession>L5LVS8</accession>
<proteinExistence type="predicted"/>
<dbReference type="InterPro" id="IPR050403">
    <property type="entry name" value="Myosin_RLC"/>
</dbReference>
<dbReference type="EMBL" id="KB107323">
    <property type="protein sequence ID" value="ELK30135.1"/>
    <property type="molecule type" value="Genomic_DNA"/>
</dbReference>
<protein>
    <submittedName>
        <fullName evidence="3">Myosin regulatory light polypeptide 9</fullName>
    </submittedName>
</protein>
<keyword evidence="4" id="KW-1185">Reference proteome</keyword>
<evidence type="ECO:0000313" key="3">
    <source>
        <dbReference type="EMBL" id="ELK30135.1"/>
    </source>
</evidence>
<dbReference type="InterPro" id="IPR016135">
    <property type="entry name" value="UBQ-conjugating_enzyme/RWD"/>
</dbReference>
<dbReference type="SUPFAM" id="SSF54495">
    <property type="entry name" value="UBC-like"/>
    <property type="match status" value="1"/>
</dbReference>
<dbReference type="PANTHER" id="PTHR23049">
    <property type="entry name" value="MYOSIN REGULATORY LIGHT CHAIN 2"/>
    <property type="match status" value="1"/>
</dbReference>
<feature type="compositionally biased region" description="Basic residues" evidence="2">
    <location>
        <begin position="75"/>
        <end position="90"/>
    </location>
</feature>
<dbReference type="Gene3D" id="3.10.110.10">
    <property type="entry name" value="Ubiquitin Conjugating Enzyme"/>
    <property type="match status" value="1"/>
</dbReference>
<reference evidence="4" key="1">
    <citation type="journal article" date="2013" name="Science">
        <title>Comparative analysis of bat genomes provides insight into the evolution of flight and immunity.</title>
        <authorList>
            <person name="Zhang G."/>
            <person name="Cowled C."/>
            <person name="Shi Z."/>
            <person name="Huang Z."/>
            <person name="Bishop-Lilly K.A."/>
            <person name="Fang X."/>
            <person name="Wynne J.W."/>
            <person name="Xiong Z."/>
            <person name="Baker M.L."/>
            <person name="Zhao W."/>
            <person name="Tachedjian M."/>
            <person name="Zhu Y."/>
            <person name="Zhou P."/>
            <person name="Jiang X."/>
            <person name="Ng J."/>
            <person name="Yang L."/>
            <person name="Wu L."/>
            <person name="Xiao J."/>
            <person name="Feng Y."/>
            <person name="Chen Y."/>
            <person name="Sun X."/>
            <person name="Zhang Y."/>
            <person name="Marsh G.A."/>
            <person name="Crameri G."/>
            <person name="Broder C.C."/>
            <person name="Frey K.G."/>
            <person name="Wang L.F."/>
            <person name="Wang J."/>
        </authorList>
    </citation>
    <scope>NUCLEOTIDE SEQUENCE [LARGE SCALE GENOMIC DNA]</scope>
</reference>
<feature type="region of interest" description="Disordered" evidence="2">
    <location>
        <begin position="59"/>
        <end position="92"/>
    </location>
</feature>
<evidence type="ECO:0000256" key="2">
    <source>
        <dbReference type="SAM" id="MobiDB-lite"/>
    </source>
</evidence>
<gene>
    <name evidence="3" type="ORF">MDA_GLEAN10007795</name>
</gene>
<sequence>MLPGTVSCQAATVSEQVPLAPMVLLCISSTLCFQHETSSPTPWEGGLFKLRMLFKDDYPSSPPKWKPHPPEAKVSSKRAKVKTTKKRPRRATSNVFVTFDQSQIQEFKEAFNMISQN</sequence>
<organism evidence="3 4">
    <name type="scientific">Myotis davidii</name>
    <name type="common">David's myotis</name>
    <dbReference type="NCBI Taxonomy" id="225400"/>
    <lineage>
        <taxon>Eukaryota</taxon>
        <taxon>Metazoa</taxon>
        <taxon>Chordata</taxon>
        <taxon>Craniata</taxon>
        <taxon>Vertebrata</taxon>
        <taxon>Euteleostomi</taxon>
        <taxon>Mammalia</taxon>
        <taxon>Eutheria</taxon>
        <taxon>Laurasiatheria</taxon>
        <taxon>Chiroptera</taxon>
        <taxon>Yangochiroptera</taxon>
        <taxon>Vespertilionidae</taxon>
        <taxon>Myotis</taxon>
    </lineage>
</organism>
<name>L5LVS8_MYODS</name>
<keyword evidence="1" id="KW-0677">Repeat</keyword>
<evidence type="ECO:0000256" key="1">
    <source>
        <dbReference type="ARBA" id="ARBA00022737"/>
    </source>
</evidence>
<dbReference type="AlphaFoldDB" id="L5LVS8"/>
<evidence type="ECO:0000313" key="4">
    <source>
        <dbReference type="Proteomes" id="UP000010556"/>
    </source>
</evidence>